<dbReference type="EMBL" id="LK028576">
    <property type="protein sequence ID" value="CDS16010.1"/>
    <property type="molecule type" value="Genomic_DNA"/>
</dbReference>
<evidence type="ECO:0000313" key="2">
    <source>
        <dbReference type="EMBL" id="CDS16010.1"/>
    </source>
</evidence>
<dbReference type="Proteomes" id="UP000492820">
    <property type="component" value="Unassembled WGS sequence"/>
</dbReference>
<proteinExistence type="predicted"/>
<feature type="compositionally biased region" description="Low complexity" evidence="1">
    <location>
        <begin position="1192"/>
        <end position="1220"/>
    </location>
</feature>
<feature type="compositionally biased region" description="Polar residues" evidence="1">
    <location>
        <begin position="416"/>
        <end position="437"/>
    </location>
</feature>
<feature type="compositionally biased region" description="Polar residues" evidence="1">
    <location>
        <begin position="379"/>
        <end position="391"/>
    </location>
</feature>
<feature type="compositionally biased region" description="Polar residues" evidence="1">
    <location>
        <begin position="447"/>
        <end position="471"/>
    </location>
</feature>
<feature type="compositionally biased region" description="Low complexity" evidence="1">
    <location>
        <begin position="322"/>
        <end position="336"/>
    </location>
</feature>
<evidence type="ECO:0000313" key="4">
    <source>
        <dbReference type="WBParaSite" id="EgrG_000842400"/>
    </source>
</evidence>
<feature type="region of interest" description="Disordered" evidence="1">
    <location>
        <begin position="1353"/>
        <end position="1444"/>
    </location>
</feature>
<reference evidence="4" key="3">
    <citation type="submission" date="2020-10" db="UniProtKB">
        <authorList>
            <consortium name="WormBaseParasite"/>
        </authorList>
    </citation>
    <scope>IDENTIFICATION</scope>
</reference>
<feature type="compositionally biased region" description="Low complexity" evidence="1">
    <location>
        <begin position="852"/>
        <end position="868"/>
    </location>
</feature>
<sequence>MRICLFAPVFKNRPLISFWCYYRASVGVTLISARFCWVGWYIYLQHVQSFCPTNICEKMIQALQLDDPIVSVEDIKKFKLAFLMQFFDLYQHILKGSETVPLCDCVARILRFLRHRDPTVCIAGVDGALDAFVGEKRTTHRQALQAARAGRSVSELDAPARALLLEHLIECVYDERPDLSFNAVLNAPKANAERDVGVLASPDDESLLIKVGQDASGSSYYYMDDLRLYRETPQGGFSSHWSVAVGPTIQQWTSFIASLGRAGEEAELCHFLKKDLFSYVQECIENPYMSDFADELNSARLLDKEAVELAEIRQQRGLPVVSTSLPSVKSSTSPSSQVAAPLATEGVTGSSAASSSGNSTSTCPLTPPNETPSVLPGVSQASQPTASTPESSAAPMKASLTAPNTPSTGVWIPDSSHPSSSTVVGGSTRATHFQHPNSVEPPHSVYSLCSSSPSQQHIKLTNEPVSGQQHLLDSPIRRPASGPMPAEVAHQADGGQPHSAPPFSAPSSVGDGRRRTSIVSNQTFPMSGQKLDAVPEGVVDAVPTSNIGVSSSAPSLSGSAPQPTAAVSGPLPPGPLMLPPHALVFTTEMANEAAAKCQRTQMRITTFHSMHPLVQQFMLQSGLIPGGNSSAIGGSSANCAVTQEQLENRKSKMAQLEKIHSKLTKSKMASTPGAATVAAMQQQQMYAAVAGNGGQLSQPLAPPLPPPGAAIPPIQHDPLHLPPHPTEGISAGLNQQPRGLMVVRPDERDFDRTSWLQQQRKHPGSMGDPNGAHFQYSGSMDHMVVPPPPPGGGGPPVLVVPPNNACGYPPPPNKFCVPAPPPPPYKRPYPPDMTPPEQQFWDQQQAMFEQHQQQQAMLMQQQQTVATTPVNCGRPTSGRGGLSKKRKSVSGTVGRSASARPPQLPSMSPFSSPQRLPQPQPPASMIKSGGFGSVPIGPLRSSAPGGSYQAIPSDPLNGAYVNPSYRGSAIASGNPSTVIEQPQYPPVPPGSTSTPLPPTTQQQLSTSGYSHLVDSVPVSSPTQHLTSASLASLARLSQLSGSEGPFCSPPPAVSTNSAPSCPPPPSGYSRMASAPDILAFSGGGGPAMIANPDSDPSSLFSIGSAPTNSSTGGGGPSYQAVAIPPGSQQISPQQHFSTGPSQPVGAVRPLDQVQPPGPGGSYTPSDQPRSAVDPSPSASRCLTPTSAPPICPTSVSPTTSATVNSMPPASAAASQSASQQPLPPPQSIQVNNTFFNAQLNVQQMNYQHINGGCCSAQMQIQFMQQHPYYGSNGCPVPQPPPNQRIESRTPQPPSNVQIMPKTPHTIQYLPTSSAPVIPTSSATSGASTPPMTSTNTISVVGGQYPPQPVSLGVNGKPRISQSAASTVPPPVSRIQSPTHSQVAPNAVATSSTAPSANPSTVGVGVATSTSVTPEHRATTISPRQQQQQQQREQKTDHSQTHPAQLPMTNMAQGSMAISSSGGAIHSGEMTALPYGMYVGSGVATTQKYPQGFPVSLVDVPQAQQLDSINPFDFPQGATTYSVSASNANAQPRGPYREQLHIQYASPACSSTSVTYRVDAELPSSAPAPTAPTSSSAVTCTTTATKKFLPSSSQMYMGDMTYQQQRWQQQQQVQVMAGGDFYVQQSQNSTGGSNSDVMMMPPTATMQASQAQQQYYMPPPVGVPSHLHQQLQPQPPSHASHSRAYPALL</sequence>
<reference evidence="2 3" key="1">
    <citation type="journal article" date="2013" name="Nature">
        <title>The genomes of four tapeworm species reveal adaptations to parasitism.</title>
        <authorList>
            <person name="Tsai I.J."/>
            <person name="Zarowiecki M."/>
            <person name="Holroyd N."/>
            <person name="Garciarrubio A."/>
            <person name="Sanchez-Flores A."/>
            <person name="Brooks K.L."/>
            <person name="Tracey A."/>
            <person name="Bobes R.J."/>
            <person name="Fragoso G."/>
            <person name="Sciutto E."/>
            <person name="Aslett M."/>
            <person name="Beasley H."/>
            <person name="Bennett H.M."/>
            <person name="Cai J."/>
            <person name="Camicia F."/>
            <person name="Clark R."/>
            <person name="Cucher M."/>
            <person name="De Silva N."/>
            <person name="Day T.A."/>
            <person name="Deplazes P."/>
            <person name="Estrada K."/>
            <person name="Fernandez C."/>
            <person name="Holland P.W."/>
            <person name="Hou J."/>
            <person name="Hu S."/>
            <person name="Huckvale T."/>
            <person name="Hung S.S."/>
            <person name="Kamenetzky L."/>
            <person name="Keane J.A."/>
            <person name="Kiss F."/>
            <person name="Koziol U."/>
            <person name="Lambert O."/>
            <person name="Liu K."/>
            <person name="Luo X."/>
            <person name="Luo Y."/>
            <person name="Macchiaroli N."/>
            <person name="Nichol S."/>
            <person name="Paps J."/>
            <person name="Parkinson J."/>
            <person name="Pouchkina-Stantcheva N."/>
            <person name="Riddiford N."/>
            <person name="Rosenzvit M."/>
            <person name="Salinas G."/>
            <person name="Wasmuth J.D."/>
            <person name="Zamanian M."/>
            <person name="Zheng Y."/>
            <person name="Cai X."/>
            <person name="Soberon X."/>
            <person name="Olson P.D."/>
            <person name="Laclette J.P."/>
            <person name="Brehm K."/>
            <person name="Berriman M."/>
            <person name="Garciarrubio A."/>
            <person name="Bobes R.J."/>
            <person name="Fragoso G."/>
            <person name="Sanchez-Flores A."/>
            <person name="Estrada K."/>
            <person name="Cevallos M.A."/>
            <person name="Morett E."/>
            <person name="Gonzalez V."/>
            <person name="Portillo T."/>
            <person name="Ochoa-Leyva A."/>
            <person name="Jose M.V."/>
            <person name="Sciutto E."/>
            <person name="Landa A."/>
            <person name="Jimenez L."/>
            <person name="Valdes V."/>
            <person name="Carrero J.C."/>
            <person name="Larralde C."/>
            <person name="Morales-Montor J."/>
            <person name="Limon-Lason J."/>
            <person name="Soberon X."/>
            <person name="Laclette J.P."/>
        </authorList>
    </citation>
    <scope>NUCLEOTIDE SEQUENCE [LARGE SCALE GENOMIC DNA]</scope>
</reference>
<feature type="region of interest" description="Disordered" evidence="1">
    <location>
        <begin position="1655"/>
        <end position="1688"/>
    </location>
</feature>
<protein>
    <submittedName>
        <fullName evidence="4">Inositol-pentakisphosphate 2-kinase</fullName>
    </submittedName>
</protein>
<accession>A0A068W823</accession>
<evidence type="ECO:0000313" key="3">
    <source>
        <dbReference type="Proteomes" id="UP000492820"/>
    </source>
</evidence>
<feature type="region of interest" description="Disordered" evidence="1">
    <location>
        <begin position="1040"/>
        <end position="1069"/>
    </location>
</feature>
<feature type="compositionally biased region" description="Low complexity" evidence="1">
    <location>
        <begin position="343"/>
        <end position="362"/>
    </location>
</feature>
<feature type="region of interest" description="Disordered" evidence="1">
    <location>
        <begin position="322"/>
        <end position="514"/>
    </location>
</feature>
<feature type="region of interest" description="Disordered" evidence="1">
    <location>
        <begin position="1085"/>
        <end position="1229"/>
    </location>
</feature>
<name>A0A068W823_ECHGR</name>
<dbReference type="WBParaSite" id="EgrG_000842400">
    <property type="protein sequence ID" value="EgrG_000842400"/>
    <property type="gene ID" value="EgrG_000842400"/>
</dbReference>
<feature type="compositionally biased region" description="Low complexity" evidence="1">
    <location>
        <begin position="1382"/>
        <end position="1412"/>
    </location>
</feature>
<evidence type="ECO:0000256" key="1">
    <source>
        <dbReference type="SAM" id="MobiDB-lite"/>
    </source>
</evidence>
<reference evidence="2" key="2">
    <citation type="submission" date="2014-06" db="EMBL/GenBank/DDBJ databases">
        <authorList>
            <person name="Aslett M."/>
        </authorList>
    </citation>
    <scope>NUCLEOTIDE SEQUENCE</scope>
</reference>
<gene>
    <name evidence="2" type="ORF">EgrG_000842400</name>
</gene>
<feature type="region of interest" description="Disordered" evidence="1">
    <location>
        <begin position="972"/>
        <end position="1021"/>
    </location>
</feature>
<feature type="region of interest" description="Disordered" evidence="1">
    <location>
        <begin position="852"/>
        <end position="950"/>
    </location>
</feature>
<dbReference type="OrthoDB" id="7668649at2759"/>
<feature type="compositionally biased region" description="Low complexity" evidence="1">
    <location>
        <begin position="1123"/>
        <end position="1134"/>
    </location>
</feature>
<feature type="compositionally biased region" description="Low complexity" evidence="1">
    <location>
        <begin position="990"/>
        <end position="1008"/>
    </location>
</feature>
<organism evidence="2">
    <name type="scientific">Echinococcus granulosus</name>
    <name type="common">Hydatid tapeworm</name>
    <dbReference type="NCBI Taxonomy" id="6210"/>
    <lineage>
        <taxon>Eukaryota</taxon>
        <taxon>Metazoa</taxon>
        <taxon>Spiralia</taxon>
        <taxon>Lophotrochozoa</taxon>
        <taxon>Platyhelminthes</taxon>
        <taxon>Cestoda</taxon>
        <taxon>Eucestoda</taxon>
        <taxon>Cyclophyllidea</taxon>
        <taxon>Taeniidae</taxon>
        <taxon>Echinococcus</taxon>
        <taxon>Echinococcus granulosus group</taxon>
    </lineage>
</organism>
<feature type="compositionally biased region" description="Polar residues" evidence="1">
    <location>
        <begin position="1176"/>
        <end position="1185"/>
    </location>
</feature>